<dbReference type="EMBL" id="GL376599">
    <property type="status" value="NOT_ANNOTATED_CDS"/>
    <property type="molecule type" value="Genomic_DNA"/>
</dbReference>
<dbReference type="VEuPathDB" id="FungiDB:PYU1_G008937"/>
<accession>K3WVF7</accession>
<keyword evidence="1" id="KW-0812">Transmembrane</keyword>
<evidence type="ECO:0000256" key="1">
    <source>
        <dbReference type="SAM" id="Phobius"/>
    </source>
</evidence>
<organism evidence="2 3">
    <name type="scientific">Globisporangium ultimum (strain ATCC 200006 / CBS 805.95 / DAOM BR144)</name>
    <name type="common">Pythium ultimum</name>
    <dbReference type="NCBI Taxonomy" id="431595"/>
    <lineage>
        <taxon>Eukaryota</taxon>
        <taxon>Sar</taxon>
        <taxon>Stramenopiles</taxon>
        <taxon>Oomycota</taxon>
        <taxon>Peronosporomycetes</taxon>
        <taxon>Pythiales</taxon>
        <taxon>Pythiaceae</taxon>
        <taxon>Globisporangium</taxon>
    </lineage>
</organism>
<proteinExistence type="predicted"/>
<keyword evidence="1" id="KW-1133">Transmembrane helix</keyword>
<dbReference type="HOGENOM" id="CLU_2712569_0_0_1"/>
<name>K3WVF7_GLOUD</name>
<dbReference type="Proteomes" id="UP000019132">
    <property type="component" value="Unassembled WGS sequence"/>
</dbReference>
<reference evidence="3" key="2">
    <citation type="submission" date="2010-04" db="EMBL/GenBank/DDBJ databases">
        <authorList>
            <person name="Buell R."/>
            <person name="Hamilton J."/>
            <person name="Hostetler J."/>
        </authorList>
    </citation>
    <scope>NUCLEOTIDE SEQUENCE [LARGE SCALE GENOMIC DNA]</scope>
    <source>
        <strain evidence="3">DAOM:BR144</strain>
    </source>
</reference>
<keyword evidence="3" id="KW-1185">Reference proteome</keyword>
<protein>
    <submittedName>
        <fullName evidence="2">Uncharacterized protein</fullName>
    </submittedName>
</protein>
<keyword evidence="1" id="KW-0472">Membrane</keyword>
<dbReference type="AlphaFoldDB" id="K3WVF7"/>
<sequence length="73" mass="6805">MSAGVVASGGGVASGGVVATLQSIGAVGLAGGPIAGIVVGSAVVGGVAGAAIYKTCRSGQHEYVSAYEPRDKS</sequence>
<evidence type="ECO:0000313" key="2">
    <source>
        <dbReference type="EnsemblProtists" id="PYU1_T008955"/>
    </source>
</evidence>
<dbReference type="InParanoid" id="K3WVF7"/>
<dbReference type="EnsemblProtists" id="PYU1_T008955">
    <property type="protein sequence ID" value="PYU1_T008955"/>
    <property type="gene ID" value="PYU1_G008937"/>
</dbReference>
<feature type="transmembrane region" description="Helical" evidence="1">
    <location>
        <begin position="29"/>
        <end position="53"/>
    </location>
</feature>
<reference evidence="2" key="3">
    <citation type="submission" date="2015-02" db="UniProtKB">
        <authorList>
            <consortium name="EnsemblProtists"/>
        </authorList>
    </citation>
    <scope>IDENTIFICATION</scope>
    <source>
        <strain evidence="2">DAOM BR144</strain>
    </source>
</reference>
<evidence type="ECO:0000313" key="3">
    <source>
        <dbReference type="Proteomes" id="UP000019132"/>
    </source>
</evidence>
<reference evidence="3" key="1">
    <citation type="journal article" date="2010" name="Genome Biol.">
        <title>Genome sequence of the necrotrophic plant pathogen Pythium ultimum reveals original pathogenicity mechanisms and effector repertoire.</title>
        <authorList>
            <person name="Levesque C.A."/>
            <person name="Brouwer H."/>
            <person name="Cano L."/>
            <person name="Hamilton J.P."/>
            <person name="Holt C."/>
            <person name="Huitema E."/>
            <person name="Raffaele S."/>
            <person name="Robideau G.P."/>
            <person name="Thines M."/>
            <person name="Win J."/>
            <person name="Zerillo M.M."/>
            <person name="Beakes G.W."/>
            <person name="Boore J.L."/>
            <person name="Busam D."/>
            <person name="Dumas B."/>
            <person name="Ferriera S."/>
            <person name="Fuerstenberg S.I."/>
            <person name="Gachon C.M."/>
            <person name="Gaulin E."/>
            <person name="Govers F."/>
            <person name="Grenville-Briggs L."/>
            <person name="Horner N."/>
            <person name="Hostetler J."/>
            <person name="Jiang R.H."/>
            <person name="Johnson J."/>
            <person name="Krajaejun T."/>
            <person name="Lin H."/>
            <person name="Meijer H.J."/>
            <person name="Moore B."/>
            <person name="Morris P."/>
            <person name="Phuntmart V."/>
            <person name="Puiu D."/>
            <person name="Shetty J."/>
            <person name="Stajich J.E."/>
            <person name="Tripathy S."/>
            <person name="Wawra S."/>
            <person name="van West P."/>
            <person name="Whitty B.R."/>
            <person name="Coutinho P.M."/>
            <person name="Henrissat B."/>
            <person name="Martin F."/>
            <person name="Thomas P.D."/>
            <person name="Tyler B.M."/>
            <person name="De Vries R.P."/>
            <person name="Kamoun S."/>
            <person name="Yandell M."/>
            <person name="Tisserat N."/>
            <person name="Buell C.R."/>
        </authorList>
    </citation>
    <scope>NUCLEOTIDE SEQUENCE</scope>
    <source>
        <strain evidence="3">DAOM:BR144</strain>
    </source>
</reference>